<feature type="chain" id="PRO_5031076516" description="Secreted protein" evidence="1">
    <location>
        <begin position="24"/>
        <end position="120"/>
    </location>
</feature>
<accession>A0A7W5E1M7</accession>
<keyword evidence="1" id="KW-0732">Signal</keyword>
<evidence type="ECO:0000313" key="2">
    <source>
        <dbReference type="EMBL" id="MBB3208471.1"/>
    </source>
</evidence>
<evidence type="ECO:0000256" key="1">
    <source>
        <dbReference type="SAM" id="SignalP"/>
    </source>
</evidence>
<protein>
    <recommendedName>
        <fullName evidence="4">Secreted protein</fullName>
    </recommendedName>
</protein>
<feature type="signal peptide" evidence="1">
    <location>
        <begin position="1"/>
        <end position="23"/>
    </location>
</feature>
<name>A0A7W5E1M7_9BACT</name>
<keyword evidence="3" id="KW-1185">Reference proteome</keyword>
<gene>
    <name evidence="2" type="ORF">FHS27_004300</name>
</gene>
<reference evidence="2 3" key="1">
    <citation type="submission" date="2020-08" db="EMBL/GenBank/DDBJ databases">
        <title>Genomic Encyclopedia of Type Strains, Phase III (KMG-III): the genomes of soil and plant-associated and newly described type strains.</title>
        <authorList>
            <person name="Whitman W."/>
        </authorList>
    </citation>
    <scope>NUCLEOTIDE SEQUENCE [LARGE SCALE GENOMIC DNA]</scope>
    <source>
        <strain evidence="2 3">CECT 8075</strain>
    </source>
</reference>
<dbReference type="AlphaFoldDB" id="A0A7W5E1M7"/>
<organism evidence="2 3">
    <name type="scientific">Aporhodopirellula rubra</name>
    <dbReference type="NCBI Taxonomy" id="980271"/>
    <lineage>
        <taxon>Bacteria</taxon>
        <taxon>Pseudomonadati</taxon>
        <taxon>Planctomycetota</taxon>
        <taxon>Planctomycetia</taxon>
        <taxon>Pirellulales</taxon>
        <taxon>Pirellulaceae</taxon>
        <taxon>Aporhodopirellula</taxon>
    </lineage>
</organism>
<dbReference type="Proteomes" id="UP000536179">
    <property type="component" value="Unassembled WGS sequence"/>
</dbReference>
<evidence type="ECO:0008006" key="4">
    <source>
        <dbReference type="Google" id="ProtNLM"/>
    </source>
</evidence>
<comment type="caution">
    <text evidence="2">The sequence shown here is derived from an EMBL/GenBank/DDBJ whole genome shotgun (WGS) entry which is preliminary data.</text>
</comment>
<dbReference type="EMBL" id="JACHXU010000016">
    <property type="protein sequence ID" value="MBB3208471.1"/>
    <property type="molecule type" value="Genomic_DNA"/>
</dbReference>
<dbReference type="RefSeq" id="WP_184306656.1">
    <property type="nucleotide sequence ID" value="NZ_JACHXU010000016.1"/>
</dbReference>
<proteinExistence type="predicted"/>
<sequence length="120" mass="14064">MYRSLLGIVVALASIVYANNAQAQFAGESDYEYTVLYEDSTISFLDYYIDLYYDFELYIESPSIPGYWEMVGDPFDTRDEAEFWESMLETNYNTYILAVPSTPTLPRRMDVRRTDIRSRP</sequence>
<evidence type="ECO:0000313" key="3">
    <source>
        <dbReference type="Proteomes" id="UP000536179"/>
    </source>
</evidence>